<sequence>MSRESLSVVGFIDDAVFQQCTEAAAYLNKEYNDQYNITVKHLLPLEFETLRSELLRTGGICEEDGDVAALRVLVVDVDQKAVTGVAFIQRVLRTSDFRLFDLPDSDPNSYRALAIQSYKNSLRARGNVYTWISVKINDIPQPRIVFELFGKKLPRTVANFVHLCKGDLPDTTDESKNKVKLSYKGSQFFRIVQGGWVQAGDIVPPYKGNSGYSCYGPSFPDESFDIPHDAKGTLGMCNDGEGTNASAFYITLSRCSWMNRSYVAFGRVVEGLSTLDAIAAVETRHNQAPAVPVVIEDCGEVSLD</sequence>
<dbReference type="OrthoDB" id="408413at2759"/>
<dbReference type="VEuPathDB" id="TriTrypDB:BSAL_50750"/>
<dbReference type="Proteomes" id="UP000051952">
    <property type="component" value="Unassembled WGS sequence"/>
</dbReference>
<proteinExistence type="predicted"/>
<dbReference type="InterPro" id="IPR002130">
    <property type="entry name" value="Cyclophilin-type_PPIase_dom"/>
</dbReference>
<dbReference type="FunFam" id="2.40.100.10:FF:000048">
    <property type="entry name" value="Peptidyl-prolyl cis-trans isomerase"/>
    <property type="match status" value="1"/>
</dbReference>
<protein>
    <submittedName>
        <fullName evidence="2">35kDa cyclophilin, putative</fullName>
    </submittedName>
</protein>
<dbReference type="AlphaFoldDB" id="A0A0S4IKA5"/>
<dbReference type="PRINTS" id="PR00153">
    <property type="entry name" value="CSAPPISMRASE"/>
</dbReference>
<dbReference type="CDD" id="cd00317">
    <property type="entry name" value="cyclophilin"/>
    <property type="match status" value="1"/>
</dbReference>
<dbReference type="InterPro" id="IPR029000">
    <property type="entry name" value="Cyclophilin-like_dom_sf"/>
</dbReference>
<dbReference type="PROSITE" id="PS50072">
    <property type="entry name" value="CSA_PPIASE_2"/>
    <property type="match status" value="1"/>
</dbReference>
<dbReference type="EMBL" id="CYKH01000047">
    <property type="protein sequence ID" value="CUE65153.1"/>
    <property type="molecule type" value="Genomic_DNA"/>
</dbReference>
<dbReference type="GO" id="GO:0003755">
    <property type="term" value="F:peptidyl-prolyl cis-trans isomerase activity"/>
    <property type="evidence" value="ECO:0007669"/>
    <property type="project" value="InterPro"/>
</dbReference>
<gene>
    <name evidence="2" type="ORF">BSAL_50750</name>
</gene>
<organism evidence="2 3">
    <name type="scientific">Bodo saltans</name>
    <name type="common">Flagellated protozoan</name>
    <dbReference type="NCBI Taxonomy" id="75058"/>
    <lineage>
        <taxon>Eukaryota</taxon>
        <taxon>Discoba</taxon>
        <taxon>Euglenozoa</taxon>
        <taxon>Kinetoplastea</taxon>
        <taxon>Metakinetoplastina</taxon>
        <taxon>Eubodonida</taxon>
        <taxon>Bodonidae</taxon>
        <taxon>Bodo</taxon>
    </lineage>
</organism>
<dbReference type="Pfam" id="PF00160">
    <property type="entry name" value="Pro_isomerase"/>
    <property type="match status" value="1"/>
</dbReference>
<reference evidence="3" key="1">
    <citation type="submission" date="2015-09" db="EMBL/GenBank/DDBJ databases">
        <authorList>
            <consortium name="Pathogen Informatics"/>
        </authorList>
    </citation>
    <scope>NUCLEOTIDE SEQUENCE [LARGE SCALE GENOMIC DNA]</scope>
    <source>
        <strain evidence="3">Lake Konstanz</strain>
    </source>
</reference>
<evidence type="ECO:0000313" key="2">
    <source>
        <dbReference type="EMBL" id="CUE65153.1"/>
    </source>
</evidence>
<evidence type="ECO:0000259" key="1">
    <source>
        <dbReference type="PROSITE" id="PS50072"/>
    </source>
</evidence>
<dbReference type="GO" id="GO:0005737">
    <property type="term" value="C:cytoplasm"/>
    <property type="evidence" value="ECO:0007669"/>
    <property type="project" value="TreeGrafter"/>
</dbReference>
<dbReference type="OMA" id="VITDCDV"/>
<dbReference type="PANTHER" id="PTHR11071:SF561">
    <property type="entry name" value="PEPTIDYL-PROLYL CIS-TRANS ISOMERASE D-RELATED"/>
    <property type="match status" value="1"/>
</dbReference>
<keyword evidence="3" id="KW-1185">Reference proteome</keyword>
<dbReference type="PANTHER" id="PTHR11071">
    <property type="entry name" value="PEPTIDYL-PROLYL CIS-TRANS ISOMERASE"/>
    <property type="match status" value="1"/>
</dbReference>
<dbReference type="SUPFAM" id="SSF50891">
    <property type="entry name" value="Cyclophilin-like"/>
    <property type="match status" value="1"/>
</dbReference>
<accession>A0A0S4IKA5</accession>
<feature type="domain" description="PPIase cyclophilin-type" evidence="1">
    <location>
        <begin position="131"/>
        <end position="300"/>
    </location>
</feature>
<name>A0A0S4IKA5_BODSA</name>
<dbReference type="Gene3D" id="2.40.100.10">
    <property type="entry name" value="Cyclophilin-like"/>
    <property type="match status" value="1"/>
</dbReference>
<evidence type="ECO:0000313" key="3">
    <source>
        <dbReference type="Proteomes" id="UP000051952"/>
    </source>
</evidence>